<dbReference type="Proteomes" id="UP000037660">
    <property type="component" value="Unassembled WGS sequence"/>
</dbReference>
<evidence type="ECO:0000313" key="2">
    <source>
        <dbReference type="Proteomes" id="UP000037660"/>
    </source>
</evidence>
<keyword evidence="2" id="KW-1185">Reference proteome</keyword>
<gene>
    <name evidence="1" type="ORF">ISF6_3195</name>
</gene>
<reference evidence="1 2" key="2">
    <citation type="journal article" date="2016" name="Science">
        <title>A bacterium that degrades and assimilates poly(ethylene terephthalate).</title>
        <authorList>
            <person name="Yoshida S."/>
            <person name="Hiraga K."/>
            <person name="Takehana T."/>
            <person name="Taniguchi I."/>
            <person name="Yamaji H."/>
            <person name="Maeda Y."/>
            <person name="Toyohara K."/>
            <person name="Miyamoto K."/>
            <person name="Kimura Y."/>
            <person name="Oda K."/>
        </authorList>
    </citation>
    <scope>NUCLEOTIDE SEQUENCE [LARGE SCALE GENOMIC DNA]</scope>
    <source>
        <strain evidence="2">NBRC 110686 / TISTR 2288 / 201-F6</strain>
    </source>
</reference>
<comment type="caution">
    <text evidence="1">The sequence shown here is derived from an EMBL/GenBank/DDBJ whole genome shotgun (WGS) entry which is preliminary data.</text>
</comment>
<sequence>MSDPKPLTSDEAEALARETVKTYLNACHVGGANPREAIGNYLMKLCSVAGVAMAHAEGSETAAARLFGTGQFIATKMPAEPARLEKLQ</sequence>
<dbReference type="EMBL" id="BBYR01000045">
    <property type="protein sequence ID" value="GAP37340.1"/>
    <property type="molecule type" value="Genomic_DNA"/>
</dbReference>
<evidence type="ECO:0000313" key="1">
    <source>
        <dbReference type="EMBL" id="GAP37340.1"/>
    </source>
</evidence>
<dbReference type="AlphaFoldDB" id="A0A0K8P564"/>
<protein>
    <submittedName>
        <fullName evidence="1">Uncharacterized protein</fullName>
    </submittedName>
</protein>
<accession>A0A0K8P564</accession>
<organism evidence="1 2">
    <name type="scientific">Piscinibacter sakaiensis</name>
    <name type="common">Ideonella sakaiensis</name>
    <dbReference type="NCBI Taxonomy" id="1547922"/>
    <lineage>
        <taxon>Bacteria</taxon>
        <taxon>Pseudomonadati</taxon>
        <taxon>Pseudomonadota</taxon>
        <taxon>Betaproteobacteria</taxon>
        <taxon>Burkholderiales</taxon>
        <taxon>Sphaerotilaceae</taxon>
        <taxon>Piscinibacter</taxon>
    </lineage>
</organism>
<name>A0A0K8P564_PISS1</name>
<dbReference type="RefSeq" id="WP_054021275.1">
    <property type="nucleotide sequence ID" value="NZ_BBYR01000045.1"/>
</dbReference>
<dbReference type="OrthoDB" id="9956033at2"/>
<reference evidence="2" key="1">
    <citation type="submission" date="2015-07" db="EMBL/GenBank/DDBJ databases">
        <title>Discovery of a poly(ethylene terephthalate assimilation.</title>
        <authorList>
            <person name="Yoshida S."/>
            <person name="Hiraga K."/>
            <person name="Takehana T."/>
            <person name="Taniguchi I."/>
            <person name="Yamaji H."/>
            <person name="Maeda Y."/>
            <person name="Toyohara K."/>
            <person name="Miyamoto K."/>
            <person name="Kimura Y."/>
            <person name="Oda K."/>
        </authorList>
    </citation>
    <scope>NUCLEOTIDE SEQUENCE [LARGE SCALE GENOMIC DNA]</scope>
    <source>
        <strain evidence="2">NBRC 110686 / TISTR 2288 / 201-F6</strain>
    </source>
</reference>
<proteinExistence type="predicted"/>
<dbReference type="STRING" id="1547922.ISF6_3195"/>